<keyword evidence="2" id="KW-0695">RNA-directed DNA polymerase</keyword>
<reference evidence="2" key="2">
    <citation type="submission" date="2022-01" db="EMBL/GenBank/DDBJ databases">
        <authorList>
            <person name="Yamashiro T."/>
            <person name="Shiraishi A."/>
            <person name="Satake H."/>
            <person name="Nakayama K."/>
        </authorList>
    </citation>
    <scope>NUCLEOTIDE SEQUENCE</scope>
</reference>
<dbReference type="PANTHER" id="PTHR36617">
    <property type="entry name" value="PROTEIN, PUTATIVE-RELATED"/>
    <property type="match status" value="1"/>
</dbReference>
<evidence type="ECO:0000259" key="1">
    <source>
        <dbReference type="Pfam" id="PF13966"/>
    </source>
</evidence>
<sequence>MYWCFRLPYSNSLNIGSLRAKNLALLGKWWWRFKREGESLWVRVIKSIHGIGGGLGEVRGLGRKSLGGGVWSDIVRIGEEIDGLGIEFSSSFEGVVGNGRDIRFWVDRWVDNSKLCDRFPRLYHLDRRKEGSVAEKGVWVDNMWRWEWDWVRNIRGRVHKEFEDLIVTLQNIVILNDCRDKWKWTLKEDRCFKVRDLSILIEEKILHVGNVGQETLWNKLVPKKVNIFVWRALKGRLPVREELDKRGIDLDYVLCPCCDSAVETCAHSLVLCNLAMSVWEKIFRWWKVRVVNAFSIGELFSSNGNVNVPNLSSCFGKR</sequence>
<reference evidence="2" key="1">
    <citation type="journal article" date="2022" name="Int. J. Mol. Sci.">
        <title>Draft Genome of Tanacetum Coccineum: Genomic Comparison of Closely Related Tanacetum-Family Plants.</title>
        <authorList>
            <person name="Yamashiro T."/>
            <person name="Shiraishi A."/>
            <person name="Nakayama K."/>
            <person name="Satake H."/>
        </authorList>
    </citation>
    <scope>NUCLEOTIDE SEQUENCE</scope>
</reference>
<organism evidence="2 3">
    <name type="scientific">Tanacetum coccineum</name>
    <dbReference type="NCBI Taxonomy" id="301880"/>
    <lineage>
        <taxon>Eukaryota</taxon>
        <taxon>Viridiplantae</taxon>
        <taxon>Streptophyta</taxon>
        <taxon>Embryophyta</taxon>
        <taxon>Tracheophyta</taxon>
        <taxon>Spermatophyta</taxon>
        <taxon>Magnoliopsida</taxon>
        <taxon>eudicotyledons</taxon>
        <taxon>Gunneridae</taxon>
        <taxon>Pentapetalae</taxon>
        <taxon>asterids</taxon>
        <taxon>campanulids</taxon>
        <taxon>Asterales</taxon>
        <taxon>Asteraceae</taxon>
        <taxon>Asteroideae</taxon>
        <taxon>Anthemideae</taxon>
        <taxon>Anthemidinae</taxon>
        <taxon>Tanacetum</taxon>
    </lineage>
</organism>
<keyword evidence="2" id="KW-0808">Transferase</keyword>
<evidence type="ECO:0000313" key="2">
    <source>
        <dbReference type="EMBL" id="GJT66411.1"/>
    </source>
</evidence>
<evidence type="ECO:0000313" key="3">
    <source>
        <dbReference type="Proteomes" id="UP001151760"/>
    </source>
</evidence>
<dbReference type="EMBL" id="BQNB010017712">
    <property type="protein sequence ID" value="GJT66411.1"/>
    <property type="molecule type" value="Genomic_DNA"/>
</dbReference>
<proteinExistence type="predicted"/>
<feature type="domain" description="Reverse transcriptase zinc-binding" evidence="1">
    <location>
        <begin position="213"/>
        <end position="279"/>
    </location>
</feature>
<dbReference type="InterPro" id="IPR026960">
    <property type="entry name" value="RVT-Znf"/>
</dbReference>
<accession>A0ABQ5FSS9</accession>
<keyword evidence="3" id="KW-1185">Reference proteome</keyword>
<protein>
    <submittedName>
        <fullName evidence="2">RNA-directed DNA polymerase, eukaryota, reverse transcriptase zinc-binding domain protein</fullName>
    </submittedName>
</protein>
<dbReference type="Proteomes" id="UP001151760">
    <property type="component" value="Unassembled WGS sequence"/>
</dbReference>
<gene>
    <name evidence="2" type="ORF">Tco_1017891</name>
</gene>
<dbReference type="PANTHER" id="PTHR36617:SF5">
    <property type="entry name" value="OS05G0421675 PROTEIN"/>
    <property type="match status" value="1"/>
</dbReference>
<dbReference type="Pfam" id="PF13966">
    <property type="entry name" value="zf-RVT"/>
    <property type="match status" value="1"/>
</dbReference>
<keyword evidence="2" id="KW-0548">Nucleotidyltransferase</keyword>
<dbReference type="GO" id="GO:0003964">
    <property type="term" value="F:RNA-directed DNA polymerase activity"/>
    <property type="evidence" value="ECO:0007669"/>
    <property type="project" value="UniProtKB-KW"/>
</dbReference>
<comment type="caution">
    <text evidence="2">The sequence shown here is derived from an EMBL/GenBank/DDBJ whole genome shotgun (WGS) entry which is preliminary data.</text>
</comment>
<name>A0ABQ5FSS9_9ASTR</name>